<dbReference type="InterPro" id="IPR036691">
    <property type="entry name" value="Endo/exonu/phosph_ase_sf"/>
</dbReference>
<feature type="domain" description="Endonuclease/exonuclease/phosphatase" evidence="1">
    <location>
        <begin position="75"/>
        <end position="308"/>
    </location>
</feature>
<accession>A0A6C0AQ34</accession>
<dbReference type="Pfam" id="PF03372">
    <property type="entry name" value="Exo_endo_phos"/>
    <property type="match status" value="1"/>
</dbReference>
<proteinExistence type="predicted"/>
<dbReference type="AlphaFoldDB" id="A0A6C0AQ34"/>
<dbReference type="EMBL" id="MN740762">
    <property type="protein sequence ID" value="QHS81939.1"/>
    <property type="molecule type" value="Genomic_DNA"/>
</dbReference>
<evidence type="ECO:0000313" key="2">
    <source>
        <dbReference type="EMBL" id="QHS81939.1"/>
    </source>
</evidence>
<sequence>MKVLFILFSLFINNSFIISTDTECPIVPTSLGDRRKDKNKFRIIQYNVEWLFIDYNSQSKCPGSGCTWVNQTEAQTHMDYVATIVNELEPDLINFCEIEGCDELNILSEYLDGSYAPYLKQGTDTATGQNVGMLTRVDPITNLYRTENRYSYPIPGSNCGYTGSGTTGVSKHYITEFNINNNKIALIAAHFIAIPTDTQRCAQREAQASVLQEVIMNYINTNYEIIMLGDFNDYDSEILDMNSNKPKSKVLDILKGIAGEFANKYELFNIAETITQNERYSDWYNSDNNCNTNTNNDFSMIDHILVTDYIKKNIINSSIYHGYKEFCGKYNSDHFPVIIDLLIS</sequence>
<reference evidence="2" key="1">
    <citation type="journal article" date="2020" name="Nature">
        <title>Giant virus diversity and host interactions through global metagenomics.</title>
        <authorList>
            <person name="Schulz F."/>
            <person name="Roux S."/>
            <person name="Paez-Espino D."/>
            <person name="Jungbluth S."/>
            <person name="Walsh D.A."/>
            <person name="Denef V.J."/>
            <person name="McMahon K.D."/>
            <person name="Konstantinidis K.T."/>
            <person name="Eloe-Fadrosh E.A."/>
            <person name="Kyrpides N.C."/>
            <person name="Woyke T."/>
        </authorList>
    </citation>
    <scope>NUCLEOTIDE SEQUENCE</scope>
    <source>
        <strain evidence="2">GVMAG-S-1101165-79</strain>
    </source>
</reference>
<protein>
    <recommendedName>
        <fullName evidence="1">Endonuclease/exonuclease/phosphatase domain-containing protein</fullName>
    </recommendedName>
</protein>
<evidence type="ECO:0000259" key="1">
    <source>
        <dbReference type="Pfam" id="PF03372"/>
    </source>
</evidence>
<dbReference type="PANTHER" id="PTHR42834">
    <property type="entry name" value="ENDONUCLEASE/EXONUCLEASE/PHOSPHATASE FAMILY PROTEIN (AFU_ORTHOLOGUE AFUA_3G09210)"/>
    <property type="match status" value="1"/>
</dbReference>
<dbReference type="SUPFAM" id="SSF56219">
    <property type="entry name" value="DNase I-like"/>
    <property type="match status" value="1"/>
</dbReference>
<dbReference type="Gene3D" id="3.60.10.10">
    <property type="entry name" value="Endonuclease/exonuclease/phosphatase"/>
    <property type="match status" value="1"/>
</dbReference>
<organism evidence="2">
    <name type="scientific">viral metagenome</name>
    <dbReference type="NCBI Taxonomy" id="1070528"/>
    <lineage>
        <taxon>unclassified sequences</taxon>
        <taxon>metagenomes</taxon>
        <taxon>organismal metagenomes</taxon>
    </lineage>
</organism>
<dbReference type="PANTHER" id="PTHR42834:SF1">
    <property type="entry name" value="ENDONUCLEASE_EXONUCLEASE_PHOSPHATASE FAMILY PROTEIN (AFU_ORTHOLOGUE AFUA_3G09210)"/>
    <property type="match status" value="1"/>
</dbReference>
<name>A0A6C0AQ34_9ZZZZ</name>
<dbReference type="GO" id="GO:0003824">
    <property type="term" value="F:catalytic activity"/>
    <property type="evidence" value="ECO:0007669"/>
    <property type="project" value="InterPro"/>
</dbReference>
<dbReference type="InterPro" id="IPR005135">
    <property type="entry name" value="Endo/exonuclease/phosphatase"/>
</dbReference>